<feature type="domain" description="Glycosyltransferase subfamily 4-like N-terminal" evidence="1">
    <location>
        <begin position="19"/>
        <end position="226"/>
    </location>
</feature>
<dbReference type="Pfam" id="PF13439">
    <property type="entry name" value="Glyco_transf_4"/>
    <property type="match status" value="1"/>
</dbReference>
<dbReference type="Proteomes" id="UP000594800">
    <property type="component" value="Chromosome"/>
</dbReference>
<dbReference type="InterPro" id="IPR028098">
    <property type="entry name" value="Glyco_trans_4-like_N"/>
</dbReference>
<protein>
    <submittedName>
        <fullName evidence="2">Glycosyltransferase family 4 protein</fullName>
    </submittedName>
</protein>
<dbReference type="AlphaFoldDB" id="A0A7S9LV87"/>
<dbReference type="Gene3D" id="3.40.50.2000">
    <property type="entry name" value="Glycogen Phosphorylase B"/>
    <property type="match status" value="2"/>
</dbReference>
<evidence type="ECO:0000313" key="3">
    <source>
        <dbReference type="Proteomes" id="UP000594800"/>
    </source>
</evidence>
<gene>
    <name evidence="2" type="ORF">I0K15_09585</name>
</gene>
<dbReference type="Pfam" id="PF13692">
    <property type="entry name" value="Glyco_trans_1_4"/>
    <property type="match status" value="1"/>
</dbReference>
<dbReference type="RefSeq" id="WP_196105214.1">
    <property type="nucleotide sequence ID" value="NZ_CP064942.1"/>
</dbReference>
<evidence type="ECO:0000313" key="2">
    <source>
        <dbReference type="EMBL" id="QPH55952.1"/>
    </source>
</evidence>
<organism evidence="2 3">
    <name type="scientific">Pontivivens ytuae</name>
    <dbReference type="NCBI Taxonomy" id="2789856"/>
    <lineage>
        <taxon>Bacteria</taxon>
        <taxon>Pseudomonadati</taxon>
        <taxon>Pseudomonadota</taxon>
        <taxon>Alphaproteobacteria</taxon>
        <taxon>Rhodobacterales</taxon>
        <taxon>Paracoccaceae</taxon>
        <taxon>Pontivivens</taxon>
    </lineage>
</organism>
<keyword evidence="2" id="KW-0808">Transferase</keyword>
<dbReference type="CDD" id="cd03801">
    <property type="entry name" value="GT4_PimA-like"/>
    <property type="match status" value="1"/>
</dbReference>
<proteinExistence type="predicted"/>
<evidence type="ECO:0000259" key="1">
    <source>
        <dbReference type="Pfam" id="PF13439"/>
    </source>
</evidence>
<name>A0A7S9LV87_9RHOB</name>
<sequence>MTTDFDTVVIVNDHAAVTGGQARVAIDAACGLAQAGKRVHYFAGAGPVDRDLQAAGVEVTCLNRPGMLDNPSLLDAMTSNLWSRGVARALTSLLERCEPKRTIVHTHGWAKSLTPSIAPVIAQSGHRHIYTMHEYFLACPNGGFFDFQAGEICQRRALSRSCLATHCDARARSHKAWRATRTAALRHVARWPRALRDVICISETQRRVMAPYLRPDVRLHHVPNPIALPQAPRAEAEHSDVLLFVGRLSPEKGAVLFAKAARQAGIHARFVGDGPEAEIVCQILPEAEFTGWRDAAGVAEQMRIARALVFPSLWHECQPLVPMEALAHGLPVICGAWNAACEAIPDGAGLILQDRSPAAWANALASLARDDAAVTDMSMRAHANRNQFATSLSDHVGELCHIYGNLPS</sequence>
<dbReference type="GO" id="GO:0016757">
    <property type="term" value="F:glycosyltransferase activity"/>
    <property type="evidence" value="ECO:0007669"/>
    <property type="project" value="UniProtKB-ARBA"/>
</dbReference>
<dbReference type="EMBL" id="CP064942">
    <property type="protein sequence ID" value="QPH55952.1"/>
    <property type="molecule type" value="Genomic_DNA"/>
</dbReference>
<keyword evidence="3" id="KW-1185">Reference proteome</keyword>
<accession>A0A7S9LV87</accession>
<dbReference type="KEGG" id="poz:I0K15_09585"/>
<dbReference type="PANTHER" id="PTHR12526:SF637">
    <property type="entry name" value="GLYCOSYLTRANSFERASE EPSF-RELATED"/>
    <property type="match status" value="1"/>
</dbReference>
<dbReference type="PANTHER" id="PTHR12526">
    <property type="entry name" value="GLYCOSYLTRANSFERASE"/>
    <property type="match status" value="1"/>
</dbReference>
<dbReference type="SUPFAM" id="SSF53756">
    <property type="entry name" value="UDP-Glycosyltransferase/glycogen phosphorylase"/>
    <property type="match status" value="1"/>
</dbReference>
<reference evidence="2 3" key="1">
    <citation type="submission" date="2020-11" db="EMBL/GenBank/DDBJ databases">
        <title>Description of Pontivivens ytuae sp. nov. isolated from deep sea sediment of Mariana Trench.</title>
        <authorList>
            <person name="Wang Z."/>
            <person name="Sun Q.-L."/>
            <person name="Xu X.-D."/>
            <person name="Tang Y.-Z."/>
            <person name="Zhang J."/>
        </authorList>
    </citation>
    <scope>NUCLEOTIDE SEQUENCE [LARGE SCALE GENOMIC DNA]</scope>
    <source>
        <strain evidence="2 3">MT2928</strain>
    </source>
</reference>